<protein>
    <submittedName>
        <fullName evidence="1">Uncharacterized protein</fullName>
    </submittedName>
</protein>
<keyword evidence="2" id="KW-1185">Reference proteome</keyword>
<dbReference type="AlphaFoldDB" id="A0ABD1U733"/>
<name>A0ABD1U733_9LAMI</name>
<evidence type="ECO:0000313" key="2">
    <source>
        <dbReference type="Proteomes" id="UP001604277"/>
    </source>
</evidence>
<dbReference type="Proteomes" id="UP001604277">
    <property type="component" value="Unassembled WGS sequence"/>
</dbReference>
<gene>
    <name evidence="1" type="ORF">Fot_24735</name>
</gene>
<sequence>MDNYCVERTKKPKGTKKFTAQISLRTEDDFGWVLWISKRGLLECGCRIWIFVVSHWHFVRLKLDMLTNFINKLKQLDKLKIELLDIFKFEPHEKGNDRVGAVKDIP</sequence>
<organism evidence="1 2">
    <name type="scientific">Forsythia ovata</name>
    <dbReference type="NCBI Taxonomy" id="205694"/>
    <lineage>
        <taxon>Eukaryota</taxon>
        <taxon>Viridiplantae</taxon>
        <taxon>Streptophyta</taxon>
        <taxon>Embryophyta</taxon>
        <taxon>Tracheophyta</taxon>
        <taxon>Spermatophyta</taxon>
        <taxon>Magnoliopsida</taxon>
        <taxon>eudicotyledons</taxon>
        <taxon>Gunneridae</taxon>
        <taxon>Pentapetalae</taxon>
        <taxon>asterids</taxon>
        <taxon>lamiids</taxon>
        <taxon>Lamiales</taxon>
        <taxon>Oleaceae</taxon>
        <taxon>Forsythieae</taxon>
        <taxon>Forsythia</taxon>
    </lineage>
</organism>
<comment type="caution">
    <text evidence="1">The sequence shown here is derived from an EMBL/GenBank/DDBJ whole genome shotgun (WGS) entry which is preliminary data.</text>
</comment>
<evidence type="ECO:0000313" key="1">
    <source>
        <dbReference type="EMBL" id="KAL2520812.1"/>
    </source>
</evidence>
<dbReference type="EMBL" id="JBFOLJ010000007">
    <property type="protein sequence ID" value="KAL2520812.1"/>
    <property type="molecule type" value="Genomic_DNA"/>
</dbReference>
<accession>A0ABD1U733</accession>
<reference evidence="2" key="1">
    <citation type="submission" date="2024-07" db="EMBL/GenBank/DDBJ databases">
        <title>Two chromosome-level genome assemblies of Korean endemic species Abeliophyllum distichum and Forsythia ovata (Oleaceae).</title>
        <authorList>
            <person name="Jang H."/>
        </authorList>
    </citation>
    <scope>NUCLEOTIDE SEQUENCE [LARGE SCALE GENOMIC DNA]</scope>
</reference>
<proteinExistence type="predicted"/>